<protein>
    <submittedName>
        <fullName evidence="4">MmgE/PrpD family protein</fullName>
    </submittedName>
</protein>
<dbReference type="InterPro" id="IPR045336">
    <property type="entry name" value="MmgE_PrpD_N"/>
</dbReference>
<comment type="similarity">
    <text evidence="1">Belongs to the PrpD family.</text>
</comment>
<feature type="domain" description="MmgE/PrpD N-terminal" evidence="2">
    <location>
        <begin position="28"/>
        <end position="263"/>
    </location>
</feature>
<dbReference type="InterPro" id="IPR036148">
    <property type="entry name" value="MmgE/PrpD_sf"/>
</dbReference>
<dbReference type="EMBL" id="SLUB01000059">
    <property type="protein sequence ID" value="THE09916.1"/>
    <property type="molecule type" value="Genomic_DNA"/>
</dbReference>
<dbReference type="SUPFAM" id="SSF103378">
    <property type="entry name" value="2-methylcitrate dehydratase PrpD"/>
    <property type="match status" value="1"/>
</dbReference>
<sequence>MTNLIFNINFNKERIILSTIARDFANYFINEFKYEDIPSTTIEGIKVLMMDYLGVALKGTLTETGEITRSYFADKGGRGEATLFDSNIKVPAESAAFANAVASHSIELDDIDRLALFHFSPPIYSAAFAIAEKLNVSGKDFITALAAGVEMMERLSLAMNPSLRNRGFHTTPTLGIFGATVASALMMKLTEEQIVSAFGLSGSQVAGMLEMYGESMQKRFNPGPAAHNSIVSVNLAQRGFTGADTIFEGKRGICRSYSDEVDWSKLKSPKQGDYIFEIELKPYACARPIHAPIDAALGIRKQILESGKQIRDIKKVDVFRHPAWADYHTNQEPKSYHDAQVSMCFSVALGLVTGANFFEDYIEAVGNRNQDVYDISKKVSSICDPEFPNSTGCWAVATLKDGTEIKVMATYPKGSIENPMTPEERRYKFNRLTNHKLSEQQGDQLAEIINNLESYNVTDILDIINK</sequence>
<dbReference type="GO" id="GO:0016829">
    <property type="term" value="F:lyase activity"/>
    <property type="evidence" value="ECO:0007669"/>
    <property type="project" value="InterPro"/>
</dbReference>
<evidence type="ECO:0000256" key="1">
    <source>
        <dbReference type="ARBA" id="ARBA00006174"/>
    </source>
</evidence>
<dbReference type="OrthoDB" id="9791416at2"/>
<keyword evidence="5" id="KW-1185">Reference proteome</keyword>
<evidence type="ECO:0000313" key="5">
    <source>
        <dbReference type="Proteomes" id="UP000306477"/>
    </source>
</evidence>
<name>A0A4S3PLH5_9BACI</name>
<proteinExistence type="inferred from homology"/>
<dbReference type="InterPro" id="IPR042188">
    <property type="entry name" value="MmgE/PrpD_sf_2"/>
</dbReference>
<dbReference type="AlphaFoldDB" id="A0A4S3PLH5"/>
<dbReference type="InterPro" id="IPR005656">
    <property type="entry name" value="MmgE_PrpD"/>
</dbReference>
<dbReference type="Proteomes" id="UP000306477">
    <property type="component" value="Unassembled WGS sequence"/>
</dbReference>
<comment type="caution">
    <text evidence="4">The sequence shown here is derived from an EMBL/GenBank/DDBJ whole genome shotgun (WGS) entry which is preliminary data.</text>
</comment>
<dbReference type="Pfam" id="PF03972">
    <property type="entry name" value="MmgE_PrpD_N"/>
    <property type="match status" value="1"/>
</dbReference>
<organism evidence="4 5">
    <name type="scientific">Bacillus timonensis</name>
    <dbReference type="NCBI Taxonomy" id="1033734"/>
    <lineage>
        <taxon>Bacteria</taxon>
        <taxon>Bacillati</taxon>
        <taxon>Bacillota</taxon>
        <taxon>Bacilli</taxon>
        <taxon>Bacillales</taxon>
        <taxon>Bacillaceae</taxon>
        <taxon>Bacillus</taxon>
    </lineage>
</organism>
<dbReference type="Gene3D" id="3.30.1330.120">
    <property type="entry name" value="2-methylcitrate dehydratase PrpD"/>
    <property type="match status" value="1"/>
</dbReference>
<reference evidence="4 5" key="1">
    <citation type="journal article" date="2019" name="Indoor Air">
        <title>Impacts of indoor surface finishes on bacterial viability.</title>
        <authorList>
            <person name="Hu J."/>
            <person name="Maamar S.B."/>
            <person name="Glawe A.J."/>
            <person name="Gottel N."/>
            <person name="Gilbert J.A."/>
            <person name="Hartmann E.M."/>
        </authorList>
    </citation>
    <scope>NUCLEOTIDE SEQUENCE [LARGE SCALE GENOMIC DNA]</scope>
    <source>
        <strain evidence="4 5">AF060A6</strain>
    </source>
</reference>
<dbReference type="Pfam" id="PF19305">
    <property type="entry name" value="MmgE_PrpD_C"/>
    <property type="match status" value="1"/>
</dbReference>
<accession>A0A4S3PLH5</accession>
<evidence type="ECO:0000259" key="3">
    <source>
        <dbReference type="Pfam" id="PF19305"/>
    </source>
</evidence>
<evidence type="ECO:0000313" key="4">
    <source>
        <dbReference type="EMBL" id="THE09916.1"/>
    </source>
</evidence>
<evidence type="ECO:0000259" key="2">
    <source>
        <dbReference type="Pfam" id="PF03972"/>
    </source>
</evidence>
<dbReference type="PANTHER" id="PTHR16943">
    <property type="entry name" value="2-METHYLCITRATE DEHYDRATASE-RELATED"/>
    <property type="match status" value="1"/>
</dbReference>
<feature type="domain" description="MmgE/PrpD C-terminal" evidence="3">
    <location>
        <begin position="283"/>
        <end position="453"/>
    </location>
</feature>
<dbReference type="InterPro" id="IPR042183">
    <property type="entry name" value="MmgE/PrpD_sf_1"/>
</dbReference>
<dbReference type="InterPro" id="IPR045337">
    <property type="entry name" value="MmgE_PrpD_C"/>
</dbReference>
<gene>
    <name evidence="4" type="ORF">E1I69_20585</name>
</gene>
<dbReference type="Gene3D" id="1.10.4100.10">
    <property type="entry name" value="2-methylcitrate dehydratase PrpD"/>
    <property type="match status" value="1"/>
</dbReference>
<dbReference type="PANTHER" id="PTHR16943:SF8">
    <property type="entry name" value="2-METHYLCITRATE DEHYDRATASE"/>
    <property type="match status" value="1"/>
</dbReference>